<feature type="region of interest" description="Disordered" evidence="3">
    <location>
        <begin position="39"/>
        <end position="94"/>
    </location>
</feature>
<reference evidence="5" key="1">
    <citation type="submission" date="2021-05" db="EMBL/GenBank/DDBJ databases">
        <title>Complete genome sequence of the cellulolytic planctomycete Telmatocola sphagniphila SP2T and characterization of the first cellulase from planctomycetes.</title>
        <authorList>
            <person name="Rakitin A.L."/>
            <person name="Beletsky A.V."/>
            <person name="Naumoff D.G."/>
            <person name="Kulichevskaya I.S."/>
            <person name="Mardanov A.V."/>
            <person name="Ravin N.V."/>
            <person name="Dedysh S.N."/>
        </authorList>
    </citation>
    <scope>NUCLEOTIDE SEQUENCE</scope>
    <source>
        <strain evidence="5">SP2T</strain>
    </source>
</reference>
<gene>
    <name evidence="5" type="ORF">KIH39_17775</name>
</gene>
<protein>
    <submittedName>
        <fullName evidence="5">Peptidyl-prolyl cis-trans isomerase</fullName>
    </submittedName>
</protein>
<keyword evidence="2" id="KW-0175">Coiled coil</keyword>
<proteinExistence type="predicted"/>
<dbReference type="InterPro" id="IPR050245">
    <property type="entry name" value="PrsA_foldase"/>
</dbReference>
<feature type="compositionally biased region" description="Basic and acidic residues" evidence="3">
    <location>
        <begin position="48"/>
        <end position="70"/>
    </location>
</feature>
<evidence type="ECO:0000259" key="4">
    <source>
        <dbReference type="PROSITE" id="PS50198"/>
    </source>
</evidence>
<organism evidence="5 6">
    <name type="scientific">Telmatocola sphagniphila</name>
    <dbReference type="NCBI Taxonomy" id="1123043"/>
    <lineage>
        <taxon>Bacteria</taxon>
        <taxon>Pseudomonadati</taxon>
        <taxon>Planctomycetota</taxon>
        <taxon>Planctomycetia</taxon>
        <taxon>Gemmatales</taxon>
        <taxon>Gemmataceae</taxon>
    </lineage>
</organism>
<dbReference type="RefSeq" id="WP_213494575.1">
    <property type="nucleotide sequence ID" value="NZ_CP074694.1"/>
</dbReference>
<keyword evidence="1" id="KW-0697">Rotamase</keyword>
<dbReference type="PANTHER" id="PTHR47245:SF2">
    <property type="entry name" value="PEPTIDYL-PROLYL CIS-TRANS ISOMERASE HP_0175-RELATED"/>
    <property type="match status" value="1"/>
</dbReference>
<dbReference type="InterPro" id="IPR046357">
    <property type="entry name" value="PPIase_dom_sf"/>
</dbReference>
<dbReference type="PANTHER" id="PTHR47245">
    <property type="entry name" value="PEPTIDYLPROLYL ISOMERASE"/>
    <property type="match status" value="1"/>
</dbReference>
<dbReference type="InterPro" id="IPR000297">
    <property type="entry name" value="PPIase_PpiC"/>
</dbReference>
<dbReference type="AlphaFoldDB" id="A0A8E6ESG6"/>
<dbReference type="InterPro" id="IPR027304">
    <property type="entry name" value="Trigger_fact/SurA_dom_sf"/>
</dbReference>
<evidence type="ECO:0000256" key="2">
    <source>
        <dbReference type="SAM" id="Coils"/>
    </source>
</evidence>
<dbReference type="Gene3D" id="3.10.50.40">
    <property type="match status" value="1"/>
</dbReference>
<feature type="domain" description="PpiC" evidence="4">
    <location>
        <begin position="274"/>
        <end position="374"/>
    </location>
</feature>
<dbReference type="PROSITE" id="PS50198">
    <property type="entry name" value="PPIC_PPIASE_2"/>
    <property type="match status" value="1"/>
</dbReference>
<dbReference type="EMBL" id="CP074694">
    <property type="protein sequence ID" value="QVL30694.1"/>
    <property type="molecule type" value="Genomic_DNA"/>
</dbReference>
<accession>A0A8E6ESG6</accession>
<evidence type="ECO:0000256" key="1">
    <source>
        <dbReference type="PROSITE-ProRule" id="PRU00278"/>
    </source>
</evidence>
<keyword evidence="6" id="KW-1185">Reference proteome</keyword>
<feature type="coiled-coil region" evidence="2">
    <location>
        <begin position="170"/>
        <end position="214"/>
    </location>
</feature>
<evidence type="ECO:0000256" key="3">
    <source>
        <dbReference type="SAM" id="MobiDB-lite"/>
    </source>
</evidence>
<dbReference type="SUPFAM" id="SSF54534">
    <property type="entry name" value="FKBP-like"/>
    <property type="match status" value="1"/>
</dbReference>
<evidence type="ECO:0000313" key="5">
    <source>
        <dbReference type="EMBL" id="QVL30694.1"/>
    </source>
</evidence>
<dbReference type="Gene3D" id="1.10.4030.10">
    <property type="entry name" value="Porin chaperone SurA, peptide-binding domain"/>
    <property type="match status" value="1"/>
</dbReference>
<keyword evidence="1 5" id="KW-0413">Isomerase</keyword>
<evidence type="ECO:0000313" key="6">
    <source>
        <dbReference type="Proteomes" id="UP000676194"/>
    </source>
</evidence>
<dbReference type="Proteomes" id="UP000676194">
    <property type="component" value="Chromosome"/>
</dbReference>
<sequence length="423" mass="48298">MDSTSEVEGASRMDLRGTSFEWIAALPLVTLLAAGCCTPGTGQTSGINKEREKDAMDRASKALDKPDDNSGNKLTARSQSPPDQPAPLAAPAQPAPQVIQPVVNEEFKADLQVRVVARFGEAAVYDREVKEVVAQRAGEFYQLVGDARRTKEKQIYWEELKKLIDRELIIDELMVKLKKAKNDKAQQEIKKVAKEEADKKLKEYRKNRKIDTEEEFVKLLDLQGISLAGLRRQIERDFIKNIYLQELMKPKKELISIADIHDYYDKHSDEFKVEESVKWNDMFISKSIFDNSKPGEARKYAMAILEHVKAGEDFAKLGEQYDKGDSKFRKSMGAGEKRGEIRPPECEETLFALKPNESKLIETDNGFHIVKVVERVYPGLRPFNDKLQAEIRRKLTNQILDSEYQRITDALWRQAQPQILIDP</sequence>
<name>A0A8E6ESG6_9BACT</name>
<dbReference type="Pfam" id="PF13145">
    <property type="entry name" value="Rotamase_2"/>
    <property type="match status" value="1"/>
</dbReference>
<dbReference type="SUPFAM" id="SSF109998">
    <property type="entry name" value="Triger factor/SurA peptide-binding domain-like"/>
    <property type="match status" value="1"/>
</dbReference>
<dbReference type="KEGG" id="tsph:KIH39_17775"/>
<dbReference type="GO" id="GO:0003755">
    <property type="term" value="F:peptidyl-prolyl cis-trans isomerase activity"/>
    <property type="evidence" value="ECO:0007669"/>
    <property type="project" value="UniProtKB-KW"/>
</dbReference>